<dbReference type="InterPro" id="IPR029058">
    <property type="entry name" value="AB_hydrolase_fold"/>
</dbReference>
<accession>A0AAD5JPT1</accession>
<dbReference type="GO" id="GO:0009694">
    <property type="term" value="P:jasmonic acid metabolic process"/>
    <property type="evidence" value="ECO:0007669"/>
    <property type="project" value="TreeGrafter"/>
</dbReference>
<keyword evidence="1" id="KW-0812">Transmembrane</keyword>
<protein>
    <submittedName>
        <fullName evidence="2">Uncharacterized protein</fullName>
    </submittedName>
</protein>
<dbReference type="GO" id="GO:0080030">
    <property type="term" value="F:methyl indole-3-acetate esterase activity"/>
    <property type="evidence" value="ECO:0007669"/>
    <property type="project" value="TreeGrafter"/>
</dbReference>
<feature type="transmembrane region" description="Helical" evidence="1">
    <location>
        <begin position="60"/>
        <end position="81"/>
    </location>
</feature>
<organism evidence="2 3">
    <name type="scientific">Acer negundo</name>
    <name type="common">Box elder</name>
    <dbReference type="NCBI Taxonomy" id="4023"/>
    <lineage>
        <taxon>Eukaryota</taxon>
        <taxon>Viridiplantae</taxon>
        <taxon>Streptophyta</taxon>
        <taxon>Embryophyta</taxon>
        <taxon>Tracheophyta</taxon>
        <taxon>Spermatophyta</taxon>
        <taxon>Magnoliopsida</taxon>
        <taxon>eudicotyledons</taxon>
        <taxon>Gunneridae</taxon>
        <taxon>Pentapetalae</taxon>
        <taxon>rosids</taxon>
        <taxon>malvids</taxon>
        <taxon>Sapindales</taxon>
        <taxon>Sapindaceae</taxon>
        <taxon>Hippocastanoideae</taxon>
        <taxon>Acereae</taxon>
        <taxon>Acer</taxon>
    </lineage>
</organism>
<keyword evidence="3" id="KW-1185">Reference proteome</keyword>
<reference evidence="2 3" key="1">
    <citation type="journal article" date="2022" name="Plant J.">
        <title>Strategies of tolerance reflected in two North American maple genomes.</title>
        <authorList>
            <person name="McEvoy S.L."/>
            <person name="Sezen U.U."/>
            <person name="Trouern-Trend A."/>
            <person name="McMahon S.M."/>
            <person name="Schaberg P.G."/>
            <person name="Yang J."/>
            <person name="Wegrzyn J.L."/>
            <person name="Swenson N.G."/>
        </authorList>
    </citation>
    <scope>NUCLEOTIDE SEQUENCE [LARGE SCALE GENOMIC DNA]</scope>
    <source>
        <strain evidence="2">91603</strain>
    </source>
</reference>
<dbReference type="Proteomes" id="UP001064489">
    <property type="component" value="Chromosome 13"/>
</dbReference>
<dbReference type="GO" id="GO:0009696">
    <property type="term" value="P:salicylic acid metabolic process"/>
    <property type="evidence" value="ECO:0007669"/>
    <property type="project" value="TreeGrafter"/>
</dbReference>
<gene>
    <name evidence="2" type="ORF">LWI28_019049</name>
</gene>
<sequence>MAASGTHPSQLHDIPSMSDYFKPLMEFMASLPPEKRVILVGHSMGGYCIPAAMESFPHKVLLLFFALLLCQALTSLSQHYLQRETRGTPFCHVGADAAAGTHRRLYVEDELGMKFKLRWRRRD</sequence>
<proteinExistence type="predicted"/>
<dbReference type="PANTHER" id="PTHR10992">
    <property type="entry name" value="METHYLESTERASE FAMILY MEMBER"/>
    <property type="match status" value="1"/>
</dbReference>
<dbReference type="GO" id="GO:0080031">
    <property type="term" value="F:methyl salicylate esterase activity"/>
    <property type="evidence" value="ECO:0007669"/>
    <property type="project" value="TreeGrafter"/>
</dbReference>
<evidence type="ECO:0000256" key="1">
    <source>
        <dbReference type="SAM" id="Phobius"/>
    </source>
</evidence>
<dbReference type="EMBL" id="JAJSOW010000002">
    <property type="protein sequence ID" value="KAI9198612.1"/>
    <property type="molecule type" value="Genomic_DNA"/>
</dbReference>
<name>A0AAD5JPT1_ACENE</name>
<dbReference type="PANTHER" id="PTHR10992:SF1080">
    <property type="entry name" value="METHYLESTERASE 10-LIKE"/>
    <property type="match status" value="1"/>
</dbReference>
<keyword evidence="1" id="KW-0472">Membrane</keyword>
<evidence type="ECO:0000313" key="2">
    <source>
        <dbReference type="EMBL" id="KAI9198612.1"/>
    </source>
</evidence>
<keyword evidence="1" id="KW-1133">Transmembrane helix</keyword>
<dbReference type="InterPro" id="IPR045889">
    <property type="entry name" value="MES/HNL"/>
</dbReference>
<dbReference type="SUPFAM" id="SSF53474">
    <property type="entry name" value="alpha/beta-Hydrolases"/>
    <property type="match status" value="1"/>
</dbReference>
<dbReference type="AlphaFoldDB" id="A0AAD5JPT1"/>
<dbReference type="Gene3D" id="3.40.50.1820">
    <property type="entry name" value="alpha/beta hydrolase"/>
    <property type="match status" value="1"/>
</dbReference>
<comment type="caution">
    <text evidence="2">The sequence shown here is derived from an EMBL/GenBank/DDBJ whole genome shotgun (WGS) entry which is preliminary data.</text>
</comment>
<evidence type="ECO:0000313" key="3">
    <source>
        <dbReference type="Proteomes" id="UP001064489"/>
    </source>
</evidence>
<dbReference type="GO" id="GO:0080032">
    <property type="term" value="F:methyl jasmonate esterase activity"/>
    <property type="evidence" value="ECO:0007669"/>
    <property type="project" value="TreeGrafter"/>
</dbReference>